<dbReference type="EMBL" id="CP016778">
    <property type="protein sequence ID" value="ASY22275.1"/>
    <property type="molecule type" value="Genomic_DNA"/>
</dbReference>
<dbReference type="AlphaFoldDB" id="A0AAC9YVJ2"/>
<dbReference type="Pfam" id="PF08713">
    <property type="entry name" value="DNA_alkylation"/>
    <property type="match status" value="1"/>
</dbReference>
<evidence type="ECO:0000313" key="2">
    <source>
        <dbReference type="Proteomes" id="UP000217194"/>
    </source>
</evidence>
<dbReference type="SUPFAM" id="SSF48371">
    <property type="entry name" value="ARM repeat"/>
    <property type="match status" value="1"/>
</dbReference>
<dbReference type="Proteomes" id="UP000217194">
    <property type="component" value="Chromosome"/>
</dbReference>
<dbReference type="RefSeq" id="WP_095696800.1">
    <property type="nucleotide sequence ID" value="NZ_CP016778.1"/>
</dbReference>
<proteinExistence type="predicted"/>
<sequence>MSGFNVQAVKALTRELPPLGDKSVAFGAYAYMKGAAPFLGVRAPERRKLFKEIFKSLPIPTSDELGLTAKALWKLPEREYHYAGCDLIDYFIDCADRKFLADHVEYLVSHKSWWDTVDTLGSVAISPLTVKYPSVKLMRSWSKSPNMWLNRAAIQHQRGRKSETDIALLFELMHQHANESEFFIAKAIGWALRDLSRIDNRAVKKFLADHPELDRVAVREAQKLGFK</sequence>
<dbReference type="InterPro" id="IPR016024">
    <property type="entry name" value="ARM-type_fold"/>
</dbReference>
<dbReference type="InterPro" id="IPR014825">
    <property type="entry name" value="DNA_alkylation"/>
</dbReference>
<gene>
    <name evidence="1" type="ORF">A1sIIB76_01465</name>
</gene>
<dbReference type="PANTHER" id="PTHR34070:SF1">
    <property type="entry name" value="DNA ALKYLATION REPAIR PROTEIN"/>
    <property type="match status" value="1"/>
</dbReference>
<accession>A0AAC9YVJ2</accession>
<organism evidence="1 2">
    <name type="scientific">Candidatus Planktophila versatilis</name>
    <dbReference type="NCBI Taxonomy" id="1884905"/>
    <lineage>
        <taxon>Bacteria</taxon>
        <taxon>Bacillati</taxon>
        <taxon>Actinomycetota</taxon>
        <taxon>Actinomycetes</taxon>
        <taxon>Candidatus Nanopelagicales</taxon>
        <taxon>Candidatus Nanopelagicaceae</taxon>
        <taxon>Candidatus Planktophila</taxon>
    </lineage>
</organism>
<dbReference type="PANTHER" id="PTHR34070">
    <property type="entry name" value="ARMADILLO-TYPE FOLD"/>
    <property type="match status" value="1"/>
</dbReference>
<reference evidence="1 2" key="1">
    <citation type="submission" date="2016-07" db="EMBL/GenBank/DDBJ databases">
        <title>High microdiversification within the ubiquitous acI lineage of Actinobacteria.</title>
        <authorList>
            <person name="Neuenschwander S.M."/>
            <person name="Salcher M."/>
            <person name="Ghai R."/>
            <person name="Pernthaler J."/>
        </authorList>
    </citation>
    <scope>NUCLEOTIDE SEQUENCE [LARGE SCALE GENOMIC DNA]</scope>
    <source>
        <strain evidence="1">MMS-IIB-76</strain>
    </source>
</reference>
<protein>
    <submittedName>
        <fullName evidence="1">COG4912: Predicted DNA alkylation repair enzyme</fullName>
    </submittedName>
</protein>
<evidence type="ECO:0000313" key="1">
    <source>
        <dbReference type="EMBL" id="ASY22275.1"/>
    </source>
</evidence>
<dbReference type="Gene3D" id="1.25.10.90">
    <property type="match status" value="1"/>
</dbReference>
<name>A0AAC9YVJ2_9ACTN</name>